<organism evidence="1 2">
    <name type="scientific">Halomonas salipaludis</name>
    <dbReference type="NCBI Taxonomy" id="2032625"/>
    <lineage>
        <taxon>Bacteria</taxon>
        <taxon>Pseudomonadati</taxon>
        <taxon>Pseudomonadota</taxon>
        <taxon>Gammaproteobacteria</taxon>
        <taxon>Oceanospirillales</taxon>
        <taxon>Halomonadaceae</taxon>
        <taxon>Halomonas</taxon>
    </lineage>
</organism>
<keyword evidence="2" id="KW-1185">Reference proteome</keyword>
<proteinExistence type="predicted"/>
<dbReference type="EMBL" id="NSKB01000001">
    <property type="protein sequence ID" value="PAU79244.1"/>
    <property type="molecule type" value="Genomic_DNA"/>
</dbReference>
<evidence type="ECO:0000313" key="2">
    <source>
        <dbReference type="Proteomes" id="UP000217771"/>
    </source>
</evidence>
<reference evidence="1 2" key="1">
    <citation type="submission" date="2017-08" db="EMBL/GenBank/DDBJ databases">
        <title>Halomonas alkalisoli sp. nov., isolated from saline alkaline soil.</title>
        <authorList>
            <person name="Wang D."/>
            <person name="Zhang G."/>
        </authorList>
    </citation>
    <scope>NUCLEOTIDE SEQUENCE [LARGE SCALE GENOMIC DNA]</scope>
    <source>
        <strain evidence="1 2">WRN001</strain>
    </source>
</reference>
<comment type="caution">
    <text evidence="1">The sequence shown here is derived from an EMBL/GenBank/DDBJ whole genome shotgun (WGS) entry which is preliminary data.</text>
</comment>
<name>A0A2A2F3F5_9GAMM</name>
<sequence>MLYGAGTTTVASLMASGTRQARTRQAIYNKWSQMESDPIVSSAVKLLVTSALGGHETTGDIVFIEKRPVADENDQLGKLVEDIREDLSGILNRAAYPMAYLGGVFGDSYARIYTDQRGVVDLYVDELVRPPLVQPFDRGSRTVGFAIYTGERNFQRLDTTQMARLKMPRSQWVPQHGVFEKSLKIALSTDDVNELPLMPAMAGGSLIYPAEDAYDNLVSSLLGLVGQRWMDSIDEQMLTVNLNDMSKDMQEKFMGSITDMLKRSKEIAEEAVKGGRPIMERIRHVIPTFGDKQLTRVEGGGQSGRADQVSIEDVMLHARLLSGAIGVDLSMIGFADQLSGGLGEGGFFRTSAQAAESARVIRVALADAFNHVIDMHTLKRYGVVFPPSERPWRINFYGSISALEAERQRTLNDGMGVGIGLAQAIAAMRDMGANKKILEAFLTDTMQLDEEQAKLYAQLAEMGKDDGNGQGWP</sequence>
<accession>A0A2A2F3F5</accession>
<dbReference type="Proteomes" id="UP000217771">
    <property type="component" value="Unassembled WGS sequence"/>
</dbReference>
<evidence type="ECO:0008006" key="3">
    <source>
        <dbReference type="Google" id="ProtNLM"/>
    </source>
</evidence>
<evidence type="ECO:0000313" key="1">
    <source>
        <dbReference type="EMBL" id="PAU79244.1"/>
    </source>
</evidence>
<gene>
    <name evidence="1" type="ORF">CK498_02415</name>
</gene>
<protein>
    <recommendedName>
        <fullName evidence="3">Phage portal protein</fullName>
    </recommendedName>
</protein>
<dbReference type="AlphaFoldDB" id="A0A2A2F3F5"/>